<name>A0AAV5SEL4_9BILA</name>
<proteinExistence type="predicted"/>
<organism evidence="1 2">
    <name type="scientific">Pristionchus entomophagus</name>
    <dbReference type="NCBI Taxonomy" id="358040"/>
    <lineage>
        <taxon>Eukaryota</taxon>
        <taxon>Metazoa</taxon>
        <taxon>Ecdysozoa</taxon>
        <taxon>Nematoda</taxon>
        <taxon>Chromadorea</taxon>
        <taxon>Rhabditida</taxon>
        <taxon>Rhabditina</taxon>
        <taxon>Diplogasteromorpha</taxon>
        <taxon>Diplogasteroidea</taxon>
        <taxon>Neodiplogasteridae</taxon>
        <taxon>Pristionchus</taxon>
    </lineage>
</organism>
<comment type="caution">
    <text evidence="1">The sequence shown here is derived from an EMBL/GenBank/DDBJ whole genome shotgun (WGS) entry which is preliminary data.</text>
</comment>
<dbReference type="Proteomes" id="UP001432027">
    <property type="component" value="Unassembled WGS sequence"/>
</dbReference>
<gene>
    <name evidence="1" type="ORF">PENTCL1PPCAC_3317</name>
</gene>
<sequence>ITKSYNKSESIGIMNGGWFHVLLHCDLISKQVLYVIETIPLLQLSFGEVHDIHLPKYASCYPIVDRHSHPSL</sequence>
<keyword evidence="2" id="KW-1185">Reference proteome</keyword>
<evidence type="ECO:0000313" key="1">
    <source>
        <dbReference type="EMBL" id="GMS81142.1"/>
    </source>
</evidence>
<feature type="non-terminal residue" evidence="1">
    <location>
        <position position="1"/>
    </location>
</feature>
<dbReference type="AlphaFoldDB" id="A0AAV5SEL4"/>
<evidence type="ECO:0000313" key="2">
    <source>
        <dbReference type="Proteomes" id="UP001432027"/>
    </source>
</evidence>
<dbReference type="EMBL" id="BTSX01000001">
    <property type="protein sequence ID" value="GMS81142.1"/>
    <property type="molecule type" value="Genomic_DNA"/>
</dbReference>
<protein>
    <submittedName>
        <fullName evidence="1">Uncharacterized protein</fullName>
    </submittedName>
</protein>
<accession>A0AAV5SEL4</accession>
<reference evidence="1" key="1">
    <citation type="submission" date="2023-10" db="EMBL/GenBank/DDBJ databases">
        <title>Genome assembly of Pristionchus species.</title>
        <authorList>
            <person name="Yoshida K."/>
            <person name="Sommer R.J."/>
        </authorList>
    </citation>
    <scope>NUCLEOTIDE SEQUENCE</scope>
    <source>
        <strain evidence="1">RS0144</strain>
    </source>
</reference>